<evidence type="ECO:0000313" key="4">
    <source>
        <dbReference type="Proteomes" id="UP000664096"/>
    </source>
</evidence>
<sequence length="236" mass="24106">MKIVSLMIVDEEKLIMKFGKSLCLAAVAVLASVGTASALPAVTILDSSTDASPGNTADIYAPTYGAFTPSSYTWTTGVNVVTPPPGTVGGSYKSPWHGTGLVNTNSYFAVGPNENSPNPATLDFNGAIESFTFLWGSIDAYNTLTFALSGGGTFELTGSAIAAIIGSPCGSADNFACNALIRITGLGADALTSATFLSDPKQAFEFALQPVPLPAGALLLLTGLGGLALVRRKKSS</sequence>
<gene>
    <name evidence="3" type="ORF">JF539_21315</name>
</gene>
<dbReference type="NCBIfam" id="TIGR03370">
    <property type="entry name" value="VPLPA-CTERM"/>
    <property type="match status" value="1"/>
</dbReference>
<evidence type="ECO:0000256" key="1">
    <source>
        <dbReference type="SAM" id="Phobius"/>
    </source>
</evidence>
<evidence type="ECO:0000313" key="3">
    <source>
        <dbReference type="EMBL" id="MBN9672908.1"/>
    </source>
</evidence>
<feature type="signal peptide" evidence="2">
    <location>
        <begin position="1"/>
        <end position="38"/>
    </location>
</feature>
<feature type="chain" id="PRO_5037275557" evidence="2">
    <location>
        <begin position="39"/>
        <end position="236"/>
    </location>
</feature>
<keyword evidence="1" id="KW-0812">Transmembrane</keyword>
<comment type="caution">
    <text evidence="3">The sequence shown here is derived from an EMBL/GenBank/DDBJ whole genome shotgun (WGS) entry which is preliminary data.</text>
</comment>
<name>A0A939EII1_9HYPH</name>
<dbReference type="AlphaFoldDB" id="A0A939EII1"/>
<feature type="transmembrane region" description="Helical" evidence="1">
    <location>
        <begin position="211"/>
        <end position="230"/>
    </location>
</feature>
<protein>
    <submittedName>
        <fullName evidence="3">VPLPA-CTERM sorting domain-containing protein</fullName>
    </submittedName>
</protein>
<keyword evidence="1" id="KW-0472">Membrane</keyword>
<dbReference type="Proteomes" id="UP000664096">
    <property type="component" value="Unassembled WGS sequence"/>
</dbReference>
<dbReference type="EMBL" id="JAEKJZ010000005">
    <property type="protein sequence ID" value="MBN9672908.1"/>
    <property type="molecule type" value="Genomic_DNA"/>
</dbReference>
<dbReference type="RefSeq" id="WP_207142753.1">
    <property type="nucleotide sequence ID" value="NZ_JAEKJZ010000005.1"/>
</dbReference>
<evidence type="ECO:0000256" key="2">
    <source>
        <dbReference type="SAM" id="SignalP"/>
    </source>
</evidence>
<proteinExistence type="predicted"/>
<keyword evidence="2" id="KW-0732">Signal</keyword>
<dbReference type="InterPro" id="IPR022472">
    <property type="entry name" value="VPLPA-CTERM"/>
</dbReference>
<accession>A0A939EII1</accession>
<organism evidence="3 4">
    <name type="scientific">Roseibium aggregatum</name>
    <dbReference type="NCBI Taxonomy" id="187304"/>
    <lineage>
        <taxon>Bacteria</taxon>
        <taxon>Pseudomonadati</taxon>
        <taxon>Pseudomonadota</taxon>
        <taxon>Alphaproteobacteria</taxon>
        <taxon>Hyphomicrobiales</taxon>
        <taxon>Stappiaceae</taxon>
        <taxon>Roseibium</taxon>
    </lineage>
</organism>
<keyword evidence="1" id="KW-1133">Transmembrane helix</keyword>
<reference evidence="3" key="1">
    <citation type="submission" date="2020-12" db="EMBL/GenBank/DDBJ databases">
        <title>Oil enriched cultivation method for isolating marine PHA-producing bacteria.</title>
        <authorList>
            <person name="Zheng W."/>
            <person name="Yu S."/>
            <person name="Huang Y."/>
        </authorList>
    </citation>
    <scope>NUCLEOTIDE SEQUENCE</scope>
    <source>
        <strain evidence="3">SY-2-12</strain>
    </source>
</reference>